<feature type="non-terminal residue" evidence="1">
    <location>
        <position position="19"/>
    </location>
</feature>
<comment type="caution">
    <text evidence="1">The sequence shown here is derived from an EMBL/GenBank/DDBJ whole genome shotgun (WGS) entry which is preliminary data.</text>
</comment>
<protein>
    <submittedName>
        <fullName evidence="1">Uncharacterized protein</fullName>
    </submittedName>
</protein>
<organism evidence="1 2">
    <name type="scientific">Nephila pilipes</name>
    <name type="common">Giant wood spider</name>
    <name type="synonym">Nephila maculata</name>
    <dbReference type="NCBI Taxonomy" id="299642"/>
    <lineage>
        <taxon>Eukaryota</taxon>
        <taxon>Metazoa</taxon>
        <taxon>Ecdysozoa</taxon>
        <taxon>Arthropoda</taxon>
        <taxon>Chelicerata</taxon>
        <taxon>Arachnida</taxon>
        <taxon>Araneae</taxon>
        <taxon>Araneomorphae</taxon>
        <taxon>Entelegynae</taxon>
        <taxon>Araneoidea</taxon>
        <taxon>Nephilidae</taxon>
        <taxon>Nephila</taxon>
    </lineage>
</organism>
<evidence type="ECO:0000313" key="2">
    <source>
        <dbReference type="Proteomes" id="UP000887013"/>
    </source>
</evidence>
<sequence length="19" mass="2101">MQLTLTESPPTLRGIAMIK</sequence>
<name>A0A8X6PZF4_NEPPI</name>
<gene>
    <name evidence="1" type="ORF">NPIL_632591</name>
</gene>
<dbReference type="AlphaFoldDB" id="A0A8X6PZF4"/>
<evidence type="ECO:0000313" key="1">
    <source>
        <dbReference type="EMBL" id="GFT97901.1"/>
    </source>
</evidence>
<dbReference type="Proteomes" id="UP000887013">
    <property type="component" value="Unassembled WGS sequence"/>
</dbReference>
<keyword evidence="2" id="KW-1185">Reference proteome</keyword>
<dbReference type="EMBL" id="BMAW01122194">
    <property type="protein sequence ID" value="GFT97901.1"/>
    <property type="molecule type" value="Genomic_DNA"/>
</dbReference>
<accession>A0A8X6PZF4</accession>
<reference evidence="1" key="1">
    <citation type="submission" date="2020-08" db="EMBL/GenBank/DDBJ databases">
        <title>Multicomponent nature underlies the extraordinary mechanical properties of spider dragline silk.</title>
        <authorList>
            <person name="Kono N."/>
            <person name="Nakamura H."/>
            <person name="Mori M."/>
            <person name="Yoshida Y."/>
            <person name="Ohtoshi R."/>
            <person name="Malay A.D."/>
            <person name="Moran D.A.P."/>
            <person name="Tomita M."/>
            <person name="Numata K."/>
            <person name="Arakawa K."/>
        </authorList>
    </citation>
    <scope>NUCLEOTIDE SEQUENCE</scope>
</reference>
<proteinExistence type="predicted"/>